<dbReference type="OrthoDB" id="186919at2"/>
<dbReference type="EMBL" id="FOAZ01000004">
    <property type="protein sequence ID" value="SEK92185.1"/>
    <property type="molecule type" value="Genomic_DNA"/>
</dbReference>
<keyword evidence="1" id="KW-1133">Transmembrane helix</keyword>
<reference evidence="4" key="1">
    <citation type="submission" date="2016-10" db="EMBL/GenBank/DDBJ databases">
        <authorList>
            <person name="Varghese N."/>
        </authorList>
    </citation>
    <scope>NUCLEOTIDE SEQUENCE [LARGE SCALE GENOMIC DNA]</scope>
    <source>
        <strain evidence="4">DSM 45096 / BCRC 16803 / CGMCC 4.1857 / CIP 109030 / JCM 12277 / KCTC 19219 / NBRC 100920 / 33214</strain>
    </source>
</reference>
<dbReference type="PROSITE" id="PS51257">
    <property type="entry name" value="PROKAR_LIPOPROTEIN"/>
    <property type="match status" value="1"/>
</dbReference>
<dbReference type="InterPro" id="IPR025645">
    <property type="entry name" value="DUF4349"/>
</dbReference>
<evidence type="ECO:0000313" key="3">
    <source>
        <dbReference type="EMBL" id="SEK92185.1"/>
    </source>
</evidence>
<feature type="transmembrane region" description="Helical" evidence="1">
    <location>
        <begin position="298"/>
        <end position="320"/>
    </location>
</feature>
<accession>A0A1H7L1C7</accession>
<keyword evidence="1" id="KW-0472">Membrane</keyword>
<dbReference type="Pfam" id="PF14257">
    <property type="entry name" value="DUF4349"/>
    <property type="match status" value="1"/>
</dbReference>
<dbReference type="AlphaFoldDB" id="A0A1H7L1C7"/>
<protein>
    <recommendedName>
        <fullName evidence="2">DUF4349 domain-containing protein</fullName>
    </recommendedName>
</protein>
<feature type="domain" description="DUF4349" evidence="2">
    <location>
        <begin position="86"/>
        <end position="321"/>
    </location>
</feature>
<sequence>MRSRDHRRRLGASLAAGFLVVGLALTGCSEAGSSNSSAAGAAPVHAPGAAAGGAAASAGGAAGSAGAASTAPSPGSSGAAAAASNRSVIYSGQIQLRCAHVDAAVKQAQTLVQSVGGYLDSEQVGDAGTLSWTVGDTTAASTLPIPSNAAGEGAIMVLRIPSASYDTVFGQLGSLGTVLAQQRSSQDVTSQVVDLDARVASEKASIDRLTTLMKQAGSLSDMITLEQAVTSRESDLNSLESQVAALRGQVALSTVTVELFQTATPPPPAKPKTDGAWSAAGHALASGWHALYMVGRGLLIAVSASFPFLALAALIAYGAYRFTRRRKPEADEE</sequence>
<dbReference type="RefSeq" id="WP_082014638.1">
    <property type="nucleotide sequence ID" value="NZ_BBPN01000001.1"/>
</dbReference>
<organism evidence="3 4">
    <name type="scientific">Streptacidiphilus jiangxiensis</name>
    <dbReference type="NCBI Taxonomy" id="235985"/>
    <lineage>
        <taxon>Bacteria</taxon>
        <taxon>Bacillati</taxon>
        <taxon>Actinomycetota</taxon>
        <taxon>Actinomycetes</taxon>
        <taxon>Kitasatosporales</taxon>
        <taxon>Streptomycetaceae</taxon>
        <taxon>Streptacidiphilus</taxon>
    </lineage>
</organism>
<dbReference type="Proteomes" id="UP000183015">
    <property type="component" value="Unassembled WGS sequence"/>
</dbReference>
<dbReference type="STRING" id="235985.SAMN05414137_104275"/>
<evidence type="ECO:0000259" key="2">
    <source>
        <dbReference type="Pfam" id="PF14257"/>
    </source>
</evidence>
<name>A0A1H7L1C7_STRJI</name>
<keyword evidence="4" id="KW-1185">Reference proteome</keyword>
<evidence type="ECO:0000256" key="1">
    <source>
        <dbReference type="SAM" id="Phobius"/>
    </source>
</evidence>
<keyword evidence="1" id="KW-0812">Transmembrane</keyword>
<proteinExistence type="predicted"/>
<dbReference type="eggNOG" id="COG3206">
    <property type="taxonomic scope" value="Bacteria"/>
</dbReference>
<gene>
    <name evidence="3" type="ORF">SAMN05414137_104275</name>
</gene>
<evidence type="ECO:0000313" key="4">
    <source>
        <dbReference type="Proteomes" id="UP000183015"/>
    </source>
</evidence>